<proteinExistence type="predicted"/>
<dbReference type="Proteomes" id="UP000285286">
    <property type="component" value="Unassembled WGS sequence"/>
</dbReference>
<keyword evidence="1" id="KW-0472">Membrane</keyword>
<dbReference type="EMBL" id="MOAM01000035">
    <property type="protein sequence ID" value="ROL64703.1"/>
    <property type="molecule type" value="Genomic_DNA"/>
</dbReference>
<gene>
    <name evidence="2" type="ORF">BHU25_22755</name>
</gene>
<feature type="transmembrane region" description="Helical" evidence="1">
    <location>
        <begin position="72"/>
        <end position="90"/>
    </location>
</feature>
<name>A0A423CZC8_9PSED</name>
<dbReference type="RefSeq" id="WP_123567555.1">
    <property type="nucleotide sequence ID" value="NZ_MOAM01000035.1"/>
</dbReference>
<evidence type="ECO:0000313" key="3">
    <source>
        <dbReference type="Proteomes" id="UP000285286"/>
    </source>
</evidence>
<organism evidence="2 3">
    <name type="scientific">Pseudomonas vranovensis</name>
    <dbReference type="NCBI Taxonomy" id="321661"/>
    <lineage>
        <taxon>Bacteria</taxon>
        <taxon>Pseudomonadati</taxon>
        <taxon>Pseudomonadota</taxon>
        <taxon>Gammaproteobacteria</taxon>
        <taxon>Pseudomonadales</taxon>
        <taxon>Pseudomonadaceae</taxon>
        <taxon>Pseudomonas</taxon>
    </lineage>
</organism>
<keyword evidence="1" id="KW-1133">Transmembrane helix</keyword>
<feature type="transmembrane region" description="Helical" evidence="1">
    <location>
        <begin position="44"/>
        <end position="65"/>
    </location>
</feature>
<feature type="transmembrane region" description="Helical" evidence="1">
    <location>
        <begin position="12"/>
        <end position="32"/>
    </location>
</feature>
<evidence type="ECO:0000313" key="2">
    <source>
        <dbReference type="EMBL" id="ROL64703.1"/>
    </source>
</evidence>
<comment type="caution">
    <text evidence="2">The sequence shown here is derived from an EMBL/GenBank/DDBJ whole genome shotgun (WGS) entry which is preliminary data.</text>
</comment>
<reference evidence="2 3" key="1">
    <citation type="submission" date="2016-10" db="EMBL/GenBank/DDBJ databases">
        <title>Comparative genome analysis of multiple Pseudomonas spp. focuses on biocontrol and plant growth promoting traits.</title>
        <authorList>
            <person name="Tao X.-Y."/>
            <person name="Taylor C.G."/>
        </authorList>
    </citation>
    <scope>NUCLEOTIDE SEQUENCE [LARGE SCALE GENOMIC DNA]</scope>
    <source>
        <strain evidence="2 3">15D11</strain>
    </source>
</reference>
<accession>A0A423CZC8</accession>
<dbReference type="AlphaFoldDB" id="A0A423CZC8"/>
<sequence>MEHNTSNWKGIAVALGFIGCITLIGYIIHYTSTINVFLIWDFKAYSYIAICFSLVALALLGTFLLNHHNIDTNVFGGLLVLVIAGISQMIFGVEPSVIMCLAGLYVAGVIGLMNGMANKREVEEDEDADEAL</sequence>
<evidence type="ECO:0000256" key="1">
    <source>
        <dbReference type="SAM" id="Phobius"/>
    </source>
</evidence>
<keyword evidence="3" id="KW-1185">Reference proteome</keyword>
<protein>
    <recommendedName>
        <fullName evidence="4">DUF4064 domain-containing protein</fullName>
    </recommendedName>
</protein>
<keyword evidence="1" id="KW-0812">Transmembrane</keyword>
<evidence type="ECO:0008006" key="4">
    <source>
        <dbReference type="Google" id="ProtNLM"/>
    </source>
</evidence>
<feature type="transmembrane region" description="Helical" evidence="1">
    <location>
        <begin position="96"/>
        <end position="113"/>
    </location>
</feature>